<dbReference type="Proteomes" id="UP000759273">
    <property type="component" value="Unassembled WGS sequence"/>
</dbReference>
<dbReference type="SUPFAM" id="SSF55681">
    <property type="entry name" value="Class II aaRS and biotin synthetases"/>
    <property type="match status" value="1"/>
</dbReference>
<dbReference type="InterPro" id="IPR036388">
    <property type="entry name" value="WH-like_DNA-bd_sf"/>
</dbReference>
<evidence type="ECO:0000256" key="1">
    <source>
        <dbReference type="ARBA" id="ARBA00022598"/>
    </source>
</evidence>
<dbReference type="Pfam" id="PF08279">
    <property type="entry name" value="HTH_11"/>
    <property type="match status" value="1"/>
</dbReference>
<evidence type="ECO:0000259" key="3">
    <source>
        <dbReference type="PROSITE" id="PS51733"/>
    </source>
</evidence>
<comment type="similarity">
    <text evidence="2">Belongs to the biotin--protein ligase family.</text>
</comment>
<keyword evidence="2" id="KW-0804">Transcription</keyword>
<dbReference type="GO" id="GO:0004077">
    <property type="term" value="F:biotin--[biotin carboxyl-carrier protein] ligase activity"/>
    <property type="evidence" value="ECO:0007669"/>
    <property type="project" value="UniProtKB-UniRule"/>
</dbReference>
<keyword evidence="2" id="KW-0547">Nucleotide-binding</keyword>
<dbReference type="InterPro" id="IPR030855">
    <property type="entry name" value="Bifunct_BirA"/>
</dbReference>
<dbReference type="Gene3D" id="1.10.10.10">
    <property type="entry name" value="Winged helix-like DNA-binding domain superfamily/Winged helix DNA-binding domain"/>
    <property type="match status" value="1"/>
</dbReference>
<dbReference type="Pfam" id="PF03099">
    <property type="entry name" value="BPL_LplA_LipB"/>
    <property type="match status" value="1"/>
</dbReference>
<keyword evidence="2" id="KW-0805">Transcription regulation</keyword>
<dbReference type="GO" id="GO:0003677">
    <property type="term" value="F:DNA binding"/>
    <property type="evidence" value="ECO:0007669"/>
    <property type="project" value="UniProtKB-UniRule"/>
</dbReference>
<dbReference type="CDD" id="cd16442">
    <property type="entry name" value="BPL"/>
    <property type="match status" value="1"/>
</dbReference>
<feature type="binding site" evidence="2">
    <location>
        <position position="116"/>
    </location>
    <ligand>
        <name>biotin</name>
        <dbReference type="ChEBI" id="CHEBI:57586"/>
    </ligand>
</feature>
<dbReference type="GO" id="GO:0005737">
    <property type="term" value="C:cytoplasm"/>
    <property type="evidence" value="ECO:0007669"/>
    <property type="project" value="TreeGrafter"/>
</dbReference>
<reference evidence="4" key="1">
    <citation type="submission" date="2021-02" db="EMBL/GenBank/DDBJ databases">
        <title>Infant gut strain persistence is associated with maternal origin, phylogeny, and functional potential including surface adhesion and iron acquisition.</title>
        <authorList>
            <person name="Lou Y.C."/>
        </authorList>
    </citation>
    <scope>NUCLEOTIDE SEQUENCE</scope>
    <source>
        <strain evidence="4">L3_101_000M1_dasL3_101_000M1_concoct_87</strain>
    </source>
</reference>
<keyword evidence="2" id="KW-0092">Biotin</keyword>
<keyword evidence="2" id="KW-0067">ATP-binding</keyword>
<dbReference type="GO" id="GO:0009249">
    <property type="term" value="P:protein lipoylation"/>
    <property type="evidence" value="ECO:0007669"/>
    <property type="project" value="UniProtKB-ARBA"/>
</dbReference>
<dbReference type="GO" id="GO:0006355">
    <property type="term" value="P:regulation of DNA-templated transcription"/>
    <property type="evidence" value="ECO:0007669"/>
    <property type="project" value="UniProtKB-UniRule"/>
</dbReference>
<comment type="catalytic activity">
    <reaction evidence="2">
        <text>biotin + L-lysyl-[protein] + ATP = N(6)-biotinyl-L-lysyl-[protein] + AMP + diphosphate + H(+)</text>
        <dbReference type="Rhea" id="RHEA:11756"/>
        <dbReference type="Rhea" id="RHEA-COMP:9752"/>
        <dbReference type="Rhea" id="RHEA-COMP:10505"/>
        <dbReference type="ChEBI" id="CHEBI:15378"/>
        <dbReference type="ChEBI" id="CHEBI:29969"/>
        <dbReference type="ChEBI" id="CHEBI:30616"/>
        <dbReference type="ChEBI" id="CHEBI:33019"/>
        <dbReference type="ChEBI" id="CHEBI:57586"/>
        <dbReference type="ChEBI" id="CHEBI:83144"/>
        <dbReference type="ChEBI" id="CHEBI:456215"/>
        <dbReference type="EC" id="6.3.4.15"/>
    </reaction>
</comment>
<dbReference type="EC" id="6.3.4.15" evidence="2"/>
<dbReference type="GO" id="GO:0005524">
    <property type="term" value="F:ATP binding"/>
    <property type="evidence" value="ECO:0007669"/>
    <property type="project" value="UniProtKB-UniRule"/>
</dbReference>
<dbReference type="PANTHER" id="PTHR12835">
    <property type="entry name" value="BIOTIN PROTEIN LIGASE"/>
    <property type="match status" value="1"/>
</dbReference>
<dbReference type="EMBL" id="JAGZGG010000010">
    <property type="protein sequence ID" value="MBS5332040.1"/>
    <property type="molecule type" value="Genomic_DNA"/>
</dbReference>
<keyword evidence="2" id="KW-0678">Repressor</keyword>
<dbReference type="GO" id="GO:0016740">
    <property type="term" value="F:transferase activity"/>
    <property type="evidence" value="ECO:0007669"/>
    <property type="project" value="UniProtKB-ARBA"/>
</dbReference>
<evidence type="ECO:0000256" key="2">
    <source>
        <dbReference type="HAMAP-Rule" id="MF_00978"/>
    </source>
</evidence>
<feature type="binding site" evidence="2">
    <location>
        <begin position="120"/>
        <end position="122"/>
    </location>
    <ligand>
        <name>biotin</name>
        <dbReference type="ChEBI" id="CHEBI:57586"/>
    </ligand>
</feature>
<dbReference type="HAMAP" id="MF_00978">
    <property type="entry name" value="Bifunct_BirA"/>
    <property type="match status" value="1"/>
</dbReference>
<evidence type="ECO:0000313" key="5">
    <source>
        <dbReference type="Proteomes" id="UP000759273"/>
    </source>
</evidence>
<sequence length="326" mass="34521">MVKQEVLAALDGARGQYISGQELAARLGVSRTAIWKAVAALRSDGIPIEAVTNRGYTLSKNVDVLNTAAVAALLHEAPLQALQIEVVDRLPGTNSVLRARADNGAPEGLVLIAQAQSAGRGRGGHSFYSPPGGLYLSVLLRPEIGARQAVGLTAMAAVAAARAAEKLCGTPIRIKWVNDLWKNGKKVCGILTEAALNLESGMLDYAVLGLGFNVIAPAEGWPDDLRDVAGALYDGTPAPGARAMLAAAFLNEFWPLYRAGPRSGCLDEYRSRQALVGRQVLVTPRQGEPRQAAALGINDEWKLIVRFTGESRPTALNSGEVSVRLL</sequence>
<comment type="caution">
    <text evidence="4">The sequence shown here is derived from an EMBL/GenBank/DDBJ whole genome shotgun (WGS) entry which is preliminary data.</text>
</comment>
<dbReference type="InterPro" id="IPR004143">
    <property type="entry name" value="BPL_LPL_catalytic"/>
</dbReference>
<dbReference type="InterPro" id="IPR045864">
    <property type="entry name" value="aa-tRNA-synth_II/BPL/LPL"/>
</dbReference>
<dbReference type="SUPFAM" id="SSF46785">
    <property type="entry name" value="Winged helix' DNA-binding domain"/>
    <property type="match status" value="1"/>
</dbReference>
<dbReference type="InterPro" id="IPR036390">
    <property type="entry name" value="WH_DNA-bd_sf"/>
</dbReference>
<dbReference type="InterPro" id="IPR004408">
    <property type="entry name" value="Biotin_CoA_COase_ligase"/>
</dbReference>
<accession>A0A943DAT7</accession>
<keyword evidence="2" id="KW-0238">DNA-binding</keyword>
<dbReference type="Gene3D" id="3.30.930.10">
    <property type="entry name" value="Bira Bifunctional Protein, Domain 2"/>
    <property type="match status" value="1"/>
</dbReference>
<dbReference type="PROSITE" id="PS51733">
    <property type="entry name" value="BPL_LPL_CATALYTIC"/>
    <property type="match status" value="1"/>
</dbReference>
<evidence type="ECO:0000313" key="4">
    <source>
        <dbReference type="EMBL" id="MBS5332040.1"/>
    </source>
</evidence>
<dbReference type="NCBIfam" id="TIGR00121">
    <property type="entry name" value="birA_ligase"/>
    <property type="match status" value="1"/>
</dbReference>
<proteinExistence type="inferred from homology"/>
<gene>
    <name evidence="2" type="primary">birA</name>
    <name evidence="4" type="ORF">KHY36_05860</name>
</gene>
<feature type="domain" description="BPL/LPL catalytic" evidence="3">
    <location>
        <begin position="76"/>
        <end position="257"/>
    </location>
</feature>
<name>A0A943DAT7_9FIRM</name>
<comment type="function">
    <text evidence="2">Acts both as a biotin--[acetyl-CoA-carboxylase] ligase and a repressor.</text>
</comment>
<organism evidence="4 5">
    <name type="scientific">Subdoligranulum variabile</name>
    <dbReference type="NCBI Taxonomy" id="214851"/>
    <lineage>
        <taxon>Bacteria</taxon>
        <taxon>Bacillati</taxon>
        <taxon>Bacillota</taxon>
        <taxon>Clostridia</taxon>
        <taxon>Eubacteriales</taxon>
        <taxon>Oscillospiraceae</taxon>
        <taxon>Subdoligranulum</taxon>
    </lineage>
</organism>
<feature type="DNA-binding region" description="H-T-H motif" evidence="2">
    <location>
        <begin position="20"/>
        <end position="39"/>
    </location>
</feature>
<comment type="caution">
    <text evidence="2">Lacks conserved residue(s) required for the propagation of feature annotation.</text>
</comment>
<dbReference type="PANTHER" id="PTHR12835:SF5">
    <property type="entry name" value="BIOTIN--PROTEIN LIGASE"/>
    <property type="match status" value="1"/>
</dbReference>
<feature type="binding site" evidence="2">
    <location>
        <position position="186"/>
    </location>
    <ligand>
        <name>biotin</name>
        <dbReference type="ChEBI" id="CHEBI:57586"/>
    </ligand>
</feature>
<dbReference type="InterPro" id="IPR013196">
    <property type="entry name" value="HTH_11"/>
</dbReference>
<keyword evidence="1 2" id="KW-0436">Ligase</keyword>
<dbReference type="AlphaFoldDB" id="A0A943DAT7"/>
<protein>
    <recommendedName>
        <fullName evidence="2">Bifunctional ligase/repressor BirA</fullName>
    </recommendedName>
    <alternativeName>
        <fullName evidence="2">Biotin--[acetyl-CoA-carboxylase] ligase</fullName>
        <ecNumber evidence="2">6.3.4.15</ecNumber>
    </alternativeName>
    <alternativeName>
        <fullName evidence="2">Biotin--protein ligase</fullName>
    </alternativeName>
    <alternativeName>
        <fullName evidence="2">Biotin-[acetyl-CoA carboxylase] synthetase</fullName>
    </alternativeName>
</protein>